<reference evidence="6" key="2">
    <citation type="submission" date="2018-11" db="EMBL/GenBank/DDBJ databases">
        <title>Trombidioid mite genomics.</title>
        <authorList>
            <person name="Dong X."/>
        </authorList>
    </citation>
    <scope>NUCLEOTIDE SEQUENCE</scope>
    <source>
        <strain evidence="6">UoL-WK</strain>
    </source>
</reference>
<evidence type="ECO:0000256" key="1">
    <source>
        <dbReference type="SAM" id="MobiDB-lite"/>
    </source>
</evidence>
<feature type="domain" description="Protein kinase" evidence="2">
    <location>
        <begin position="1"/>
        <end position="93"/>
    </location>
</feature>
<dbReference type="PROSITE" id="PS50011">
    <property type="entry name" value="PROTEIN_KINASE_DOM"/>
    <property type="match status" value="1"/>
</dbReference>
<evidence type="ECO:0000313" key="6">
    <source>
        <dbReference type="EMBL" id="RWS13021.1"/>
    </source>
</evidence>
<dbReference type="Proteomes" id="UP000285301">
    <property type="component" value="Unassembled WGS sequence"/>
</dbReference>
<keyword evidence="6" id="KW-0808">Transferase</keyword>
<comment type="caution">
    <text evidence="6">The sequence shown here is derived from an EMBL/GenBank/DDBJ whole genome shotgun (WGS) entry which is preliminary data.</text>
</comment>
<evidence type="ECO:0000313" key="5">
    <source>
        <dbReference type="EMBL" id="RWS11507.1"/>
    </source>
</evidence>
<gene>
    <name evidence="4" type="ORF">B4U79_02528</name>
    <name evidence="5" type="ORF">B4U79_10656</name>
    <name evidence="6" type="ORF">B4U79_11206</name>
    <name evidence="3" type="ORF">B4U79_14176</name>
</gene>
<dbReference type="EMBL" id="NCKU01001680">
    <property type="protein sequence ID" value="RWS11507.1"/>
    <property type="molecule type" value="Genomic_DNA"/>
</dbReference>
<evidence type="ECO:0000313" key="3">
    <source>
        <dbReference type="EMBL" id="RWS11292.1"/>
    </source>
</evidence>
<dbReference type="EMBL" id="NCKU01001775">
    <property type="protein sequence ID" value="RWS11292.1"/>
    <property type="molecule type" value="Genomic_DNA"/>
</dbReference>
<dbReference type="Gene3D" id="1.10.510.10">
    <property type="entry name" value="Transferase(Phosphotransferase) domain 1"/>
    <property type="match status" value="1"/>
</dbReference>
<evidence type="ECO:0000313" key="7">
    <source>
        <dbReference type="Proteomes" id="UP000285301"/>
    </source>
</evidence>
<proteinExistence type="predicted"/>
<feature type="compositionally biased region" description="Polar residues" evidence="1">
    <location>
        <begin position="140"/>
        <end position="155"/>
    </location>
</feature>
<dbReference type="InterPro" id="IPR011009">
    <property type="entry name" value="Kinase-like_dom_sf"/>
</dbReference>
<feature type="region of interest" description="Disordered" evidence="1">
    <location>
        <begin position="140"/>
        <end position="166"/>
    </location>
</feature>
<evidence type="ECO:0000313" key="4">
    <source>
        <dbReference type="EMBL" id="RWS11406.1"/>
    </source>
</evidence>
<dbReference type="OrthoDB" id="548217at2759"/>
<protein>
    <submittedName>
        <fullName evidence="6">Cyclin-dependent kinase-like 1</fullName>
    </submittedName>
</protein>
<evidence type="ECO:0000259" key="2">
    <source>
        <dbReference type="PROSITE" id="PS50011"/>
    </source>
</evidence>
<reference evidence="6 7" key="1">
    <citation type="journal article" date="2018" name="Gigascience">
        <title>Genomes of trombidid mites reveal novel predicted allergens and laterally-transferred genes associated with secondary metabolism.</title>
        <authorList>
            <person name="Dong X."/>
            <person name="Chaisiri K."/>
            <person name="Xia D."/>
            <person name="Armstrong S.D."/>
            <person name="Fang Y."/>
            <person name="Donnelly M.J."/>
            <person name="Kadowaki T."/>
            <person name="McGarry J.W."/>
            <person name="Darby A.C."/>
            <person name="Makepeace B.L."/>
        </authorList>
    </citation>
    <scope>NUCLEOTIDE SEQUENCE [LARGE SCALE GENOMIC DNA]</scope>
    <source>
        <strain evidence="6">UoL-WK</strain>
    </source>
</reference>
<dbReference type="SUPFAM" id="SSF56112">
    <property type="entry name" value="Protein kinase-like (PK-like)"/>
    <property type="match status" value="1"/>
</dbReference>
<dbReference type="InterPro" id="IPR000719">
    <property type="entry name" value="Prot_kinase_dom"/>
</dbReference>
<dbReference type="GO" id="GO:0005524">
    <property type="term" value="F:ATP binding"/>
    <property type="evidence" value="ECO:0007669"/>
    <property type="project" value="InterPro"/>
</dbReference>
<dbReference type="AlphaFoldDB" id="A0A3S3P671"/>
<dbReference type="EMBL" id="NCKU01001720">
    <property type="protein sequence ID" value="RWS11406.1"/>
    <property type="molecule type" value="Genomic_DNA"/>
</dbReference>
<accession>A0A3S3P671</accession>
<feature type="compositionally biased region" description="Basic and acidic residues" evidence="1">
    <location>
        <begin position="156"/>
        <end position="166"/>
    </location>
</feature>
<keyword evidence="6" id="KW-0418">Kinase</keyword>
<name>A0A3S3P671_9ACAR</name>
<dbReference type="GO" id="GO:0004672">
    <property type="term" value="F:protein kinase activity"/>
    <property type="evidence" value="ECO:0007669"/>
    <property type="project" value="InterPro"/>
</dbReference>
<keyword evidence="7" id="KW-1185">Reference proteome</keyword>
<dbReference type="EMBL" id="NCKU01001133">
    <property type="protein sequence ID" value="RWS13021.1"/>
    <property type="molecule type" value="Genomic_DNA"/>
</dbReference>
<sequence length="166" mass="19015">MRGEALWPGKSDVDQLYLIRKTLGDLIPRHLQIFKSNDFFSGVAIPELQATEGLINKIPKHIEESGVDFLKKCLDKDPQKRPASEQLLRHPYFNNVKIPELEVEEAQLKYRQRSKNGQSILPHLSHGITATPEIRSVQLHSRSKASNNNSYNEVPNKSRFEHLPNI</sequence>
<organism evidence="6 7">
    <name type="scientific">Dinothrombium tinctorium</name>
    <dbReference type="NCBI Taxonomy" id="1965070"/>
    <lineage>
        <taxon>Eukaryota</taxon>
        <taxon>Metazoa</taxon>
        <taxon>Ecdysozoa</taxon>
        <taxon>Arthropoda</taxon>
        <taxon>Chelicerata</taxon>
        <taxon>Arachnida</taxon>
        <taxon>Acari</taxon>
        <taxon>Acariformes</taxon>
        <taxon>Trombidiformes</taxon>
        <taxon>Prostigmata</taxon>
        <taxon>Anystina</taxon>
        <taxon>Parasitengona</taxon>
        <taxon>Trombidioidea</taxon>
        <taxon>Trombidiidae</taxon>
        <taxon>Dinothrombium</taxon>
    </lineage>
</organism>